<dbReference type="Proteomes" id="UP000622552">
    <property type="component" value="Unassembled WGS sequence"/>
</dbReference>
<evidence type="ECO:0000256" key="1">
    <source>
        <dbReference type="ARBA" id="ARBA00004613"/>
    </source>
</evidence>
<gene>
    <name evidence="7" type="ORF">IW245_005908</name>
</gene>
<proteinExistence type="predicted"/>
<feature type="domain" description="Carbohydrate-binding module family 96" evidence="6">
    <location>
        <begin position="301"/>
        <end position="457"/>
    </location>
</feature>
<evidence type="ECO:0000313" key="7">
    <source>
        <dbReference type="EMBL" id="MBG6139714.1"/>
    </source>
</evidence>
<feature type="transmembrane region" description="Helical" evidence="5">
    <location>
        <begin position="177"/>
        <end position="198"/>
    </location>
</feature>
<keyword evidence="3" id="KW-0732">Signal</keyword>
<keyword evidence="5" id="KW-0472">Membrane</keyword>
<evidence type="ECO:0000256" key="4">
    <source>
        <dbReference type="SAM" id="MobiDB-lite"/>
    </source>
</evidence>
<dbReference type="EMBL" id="JADOUF010000001">
    <property type="protein sequence ID" value="MBG6139714.1"/>
    <property type="molecule type" value="Genomic_DNA"/>
</dbReference>
<keyword evidence="8" id="KW-1185">Reference proteome</keyword>
<protein>
    <recommendedName>
        <fullName evidence="6">Carbohydrate-binding module family 96 domain-containing protein</fullName>
    </recommendedName>
</protein>
<keyword evidence="2" id="KW-0964">Secreted</keyword>
<evidence type="ECO:0000256" key="5">
    <source>
        <dbReference type="SAM" id="Phobius"/>
    </source>
</evidence>
<comment type="subcellular location">
    <subcellularLocation>
        <location evidence="1">Secreted</location>
    </subcellularLocation>
</comment>
<keyword evidence="5" id="KW-1133">Transmembrane helix</keyword>
<accession>A0A8J7KLS6</accession>
<reference evidence="7" key="1">
    <citation type="submission" date="2020-11" db="EMBL/GenBank/DDBJ databases">
        <title>Sequencing the genomes of 1000 actinobacteria strains.</title>
        <authorList>
            <person name="Klenk H.-P."/>
        </authorList>
    </citation>
    <scope>NUCLEOTIDE SEQUENCE</scope>
    <source>
        <strain evidence="7">DSM 45356</strain>
    </source>
</reference>
<keyword evidence="5" id="KW-0812">Transmembrane</keyword>
<comment type="caution">
    <text evidence="7">The sequence shown here is derived from an EMBL/GenBank/DDBJ whole genome shotgun (WGS) entry which is preliminary data.</text>
</comment>
<evidence type="ECO:0000259" key="6">
    <source>
        <dbReference type="Pfam" id="PF24517"/>
    </source>
</evidence>
<dbReference type="AlphaFoldDB" id="A0A8J7KLS6"/>
<evidence type="ECO:0000313" key="8">
    <source>
        <dbReference type="Proteomes" id="UP000622552"/>
    </source>
</evidence>
<organism evidence="7 8">
    <name type="scientific">Longispora fulva</name>
    <dbReference type="NCBI Taxonomy" id="619741"/>
    <lineage>
        <taxon>Bacteria</taxon>
        <taxon>Bacillati</taxon>
        <taxon>Actinomycetota</taxon>
        <taxon>Actinomycetes</taxon>
        <taxon>Micromonosporales</taxon>
        <taxon>Micromonosporaceae</taxon>
        <taxon>Longispora</taxon>
    </lineage>
</organism>
<dbReference type="GO" id="GO:0005576">
    <property type="term" value="C:extracellular region"/>
    <property type="evidence" value="ECO:0007669"/>
    <property type="project" value="UniProtKB-SubCell"/>
</dbReference>
<sequence length="463" mass="46929">MSDDGRPCPDSTGTPEEFVRALRRLKEWHGRSFRELEKRAAVSGDILPRATLTTALGRSTLPREEIVAAFVRACSEDEEDVRRWAGARRRLAAGGPIADTTPWGVLVPHSPTGPDADTVPLGGALQHETAAARGGPEVGEVAGSVDPADPATPVIPPELAAGVLTVAWRRTSFPVRVMTALMLVLVMTVTVGAVVRAVRDLGGPSQAMSQEGGGADTPAYEPSPEGSAPPGGAGGSGSTDGGGTGGDPGGSPGSGPSDSSGDGTSGTGGPGTGTSGTGTSDTGTPGPPATPGRSPADQAVTATYAATDDTTIWRGFPDSTQFGGQDDASTCGDPCVQTSNPALQRQVLVRFEVAGVPAGRCASSVELRLWAKHVSGGLRVHRLAAAWSEGSATWNNRPARGAELTRSWTGGGSGWIVFTLPAGPVSNGGHAYELEGLSSQTAGFGTRESGQAAQLMITHGRCG</sequence>
<dbReference type="InterPro" id="IPR055372">
    <property type="entry name" value="CBM96"/>
</dbReference>
<feature type="compositionally biased region" description="Gly residues" evidence="4">
    <location>
        <begin position="263"/>
        <end position="276"/>
    </location>
</feature>
<dbReference type="RefSeq" id="WP_197006338.1">
    <property type="nucleotide sequence ID" value="NZ_BONS01000006.1"/>
</dbReference>
<dbReference type="NCBIfam" id="NF033679">
    <property type="entry name" value="DNRLRE_dom"/>
    <property type="match status" value="1"/>
</dbReference>
<evidence type="ECO:0000256" key="2">
    <source>
        <dbReference type="ARBA" id="ARBA00022525"/>
    </source>
</evidence>
<feature type="region of interest" description="Disordered" evidence="4">
    <location>
        <begin position="203"/>
        <end position="298"/>
    </location>
</feature>
<dbReference type="Pfam" id="PF24517">
    <property type="entry name" value="CBM96"/>
    <property type="match status" value="1"/>
</dbReference>
<evidence type="ECO:0000256" key="3">
    <source>
        <dbReference type="ARBA" id="ARBA00022729"/>
    </source>
</evidence>
<feature type="compositionally biased region" description="Gly residues" evidence="4">
    <location>
        <begin position="229"/>
        <end position="253"/>
    </location>
</feature>
<name>A0A8J7KLS6_9ACTN</name>